<dbReference type="RefSeq" id="XP_009042820.1">
    <property type="nucleotide sequence ID" value="XM_009044572.1"/>
</dbReference>
<dbReference type="GeneID" id="20227061"/>
<protein>
    <submittedName>
        <fullName evidence="2">Uncharacterized protein</fullName>
    </submittedName>
</protein>
<dbReference type="AlphaFoldDB" id="F0YQX9"/>
<feature type="signal peptide" evidence="1">
    <location>
        <begin position="1"/>
        <end position="16"/>
    </location>
</feature>
<name>F0YQX9_AURAN</name>
<reference evidence="2 3" key="1">
    <citation type="journal article" date="2011" name="Proc. Natl. Acad. Sci. U.S.A.">
        <title>Niche of harmful alga Aureococcus anophagefferens revealed through ecogenomics.</title>
        <authorList>
            <person name="Gobler C.J."/>
            <person name="Berry D.L."/>
            <person name="Dyhrman S.T."/>
            <person name="Wilhelm S.W."/>
            <person name="Salamov A."/>
            <person name="Lobanov A.V."/>
            <person name="Zhang Y."/>
            <person name="Collier J.L."/>
            <person name="Wurch L.L."/>
            <person name="Kustka A.B."/>
            <person name="Dill B.D."/>
            <person name="Shah M."/>
            <person name="VerBerkmoes N.C."/>
            <person name="Kuo A."/>
            <person name="Terry A."/>
            <person name="Pangilinan J."/>
            <person name="Lindquist E.A."/>
            <person name="Lucas S."/>
            <person name="Paulsen I.T."/>
            <person name="Hattenrath-Lehmann T.K."/>
            <person name="Talmage S.C."/>
            <person name="Walker E.A."/>
            <person name="Koch F."/>
            <person name="Burson A.M."/>
            <person name="Marcoval M.A."/>
            <person name="Tang Y.Z."/>
            <person name="Lecleir G.R."/>
            <person name="Coyne K.J."/>
            <person name="Berg G.M."/>
            <person name="Bertrand E.M."/>
            <person name="Saito M.A."/>
            <person name="Gladyshev V.N."/>
            <person name="Grigoriev I.V."/>
        </authorList>
    </citation>
    <scope>NUCLEOTIDE SEQUENCE [LARGE SCALE GENOMIC DNA]</scope>
    <source>
        <strain evidence="3">CCMP 1984</strain>
    </source>
</reference>
<sequence>MWRATAALLLAAATAADCPPPETVAAMVDAALSRPTGIGPQQCSEPVSLPFLAATYGFALVAGDAVASPRGVAVAVRACALAADRPPAPAACGGVGLAATVASETARVAGAVAYDGACGWTATFAGAPANATVETRVEGFVEIVHAEQFGRGDPVPFSEATFAGEVWAGGDALDWAGDAAWDEADVFGARADARKPRGRVGRRCRLFAAVPAAREAAAGGAAG</sequence>
<proteinExistence type="predicted"/>
<feature type="non-terminal residue" evidence="2">
    <location>
        <position position="223"/>
    </location>
</feature>
<accession>F0YQX9</accession>
<dbReference type="InParanoid" id="F0YQX9"/>
<evidence type="ECO:0000256" key="1">
    <source>
        <dbReference type="SAM" id="SignalP"/>
    </source>
</evidence>
<keyword evidence="1" id="KW-0732">Signal</keyword>
<feature type="chain" id="PRO_5003264838" evidence="1">
    <location>
        <begin position="17"/>
        <end position="223"/>
    </location>
</feature>
<evidence type="ECO:0000313" key="3">
    <source>
        <dbReference type="Proteomes" id="UP000002729"/>
    </source>
</evidence>
<evidence type="ECO:0000313" key="2">
    <source>
        <dbReference type="EMBL" id="EGB02480.1"/>
    </source>
</evidence>
<dbReference type="KEGG" id="aaf:AURANDRAFT_68841"/>
<keyword evidence="3" id="KW-1185">Reference proteome</keyword>
<dbReference type="EMBL" id="GL833493">
    <property type="protein sequence ID" value="EGB02480.1"/>
    <property type="molecule type" value="Genomic_DNA"/>
</dbReference>
<organism evidence="3">
    <name type="scientific">Aureococcus anophagefferens</name>
    <name type="common">Harmful bloom alga</name>
    <dbReference type="NCBI Taxonomy" id="44056"/>
    <lineage>
        <taxon>Eukaryota</taxon>
        <taxon>Sar</taxon>
        <taxon>Stramenopiles</taxon>
        <taxon>Ochrophyta</taxon>
        <taxon>Pelagophyceae</taxon>
        <taxon>Pelagomonadales</taxon>
        <taxon>Pelagomonadaceae</taxon>
        <taxon>Aureococcus</taxon>
    </lineage>
</organism>
<dbReference type="Proteomes" id="UP000002729">
    <property type="component" value="Unassembled WGS sequence"/>
</dbReference>
<gene>
    <name evidence="2" type="ORF">AURANDRAFT_68841</name>
</gene>